<dbReference type="InterPro" id="IPR001584">
    <property type="entry name" value="Integrase_cat-core"/>
</dbReference>
<feature type="region of interest" description="Disordered" evidence="1">
    <location>
        <begin position="74"/>
        <end position="131"/>
    </location>
</feature>
<evidence type="ECO:0000313" key="4">
    <source>
        <dbReference type="Proteomes" id="UP001158576"/>
    </source>
</evidence>
<proteinExistence type="predicted"/>
<organism evidence="3 4">
    <name type="scientific">Oikopleura dioica</name>
    <name type="common">Tunicate</name>
    <dbReference type="NCBI Taxonomy" id="34765"/>
    <lineage>
        <taxon>Eukaryota</taxon>
        <taxon>Metazoa</taxon>
        <taxon>Chordata</taxon>
        <taxon>Tunicata</taxon>
        <taxon>Appendicularia</taxon>
        <taxon>Copelata</taxon>
        <taxon>Oikopleuridae</taxon>
        <taxon>Oikopleura</taxon>
    </lineage>
</organism>
<accession>A0ABN7SNI2</accession>
<feature type="compositionally biased region" description="Acidic residues" evidence="1">
    <location>
        <begin position="236"/>
        <end position="250"/>
    </location>
</feature>
<evidence type="ECO:0000259" key="2">
    <source>
        <dbReference type="PROSITE" id="PS50994"/>
    </source>
</evidence>
<feature type="compositionally biased region" description="Polar residues" evidence="1">
    <location>
        <begin position="294"/>
        <end position="314"/>
    </location>
</feature>
<feature type="compositionally biased region" description="Basic and acidic residues" evidence="1">
    <location>
        <begin position="1071"/>
        <end position="1080"/>
    </location>
</feature>
<reference evidence="3 4" key="1">
    <citation type="submission" date="2021-04" db="EMBL/GenBank/DDBJ databases">
        <authorList>
            <person name="Bliznina A."/>
        </authorList>
    </citation>
    <scope>NUCLEOTIDE SEQUENCE [LARGE SCALE GENOMIC DNA]</scope>
</reference>
<dbReference type="PANTHER" id="PTHR46585:SF1">
    <property type="entry name" value="CHROMO DOMAIN-CONTAINING PROTEIN"/>
    <property type="match status" value="1"/>
</dbReference>
<gene>
    <name evidence="3" type="ORF">OKIOD_LOCUS10227</name>
</gene>
<dbReference type="SUPFAM" id="SSF53098">
    <property type="entry name" value="Ribonuclease H-like"/>
    <property type="match status" value="1"/>
</dbReference>
<feature type="region of interest" description="Disordered" evidence="1">
    <location>
        <begin position="1071"/>
        <end position="1095"/>
    </location>
</feature>
<dbReference type="EMBL" id="OU015566">
    <property type="protein sequence ID" value="CAG5104698.1"/>
    <property type="molecule type" value="Genomic_DNA"/>
</dbReference>
<keyword evidence="4" id="KW-1185">Reference proteome</keyword>
<name>A0ABN7SNI2_OIKDI</name>
<evidence type="ECO:0000256" key="1">
    <source>
        <dbReference type="SAM" id="MobiDB-lite"/>
    </source>
</evidence>
<dbReference type="Proteomes" id="UP001158576">
    <property type="component" value="Chromosome 1"/>
</dbReference>
<dbReference type="InterPro" id="IPR012337">
    <property type="entry name" value="RNaseH-like_sf"/>
</dbReference>
<feature type="compositionally biased region" description="Polar residues" evidence="1">
    <location>
        <begin position="210"/>
        <end position="232"/>
    </location>
</feature>
<feature type="region of interest" description="Disordered" evidence="1">
    <location>
        <begin position="175"/>
        <end position="328"/>
    </location>
</feature>
<dbReference type="PROSITE" id="PS50994">
    <property type="entry name" value="INTEGRASE"/>
    <property type="match status" value="1"/>
</dbReference>
<feature type="compositionally biased region" description="Acidic residues" evidence="1">
    <location>
        <begin position="74"/>
        <end position="90"/>
    </location>
</feature>
<dbReference type="Gene3D" id="3.30.420.10">
    <property type="entry name" value="Ribonuclease H-like superfamily/Ribonuclease H"/>
    <property type="match status" value="1"/>
</dbReference>
<sequence>MPNPYACIPLDCIDHFCSEYETNPDTGEIRFTAPKTKGSPYPDYDEEASKTAGLLGRICDRVYPVGKSKALGEFGEDYDDFSDWDDTPDDPEYRKNGVGRDTQTDGQRVGKDQNKRAASGNGSEPTGNRGFMANESIQQSEQDWNRRSNVTNKRFAGESEPPLKKLNQRLPDIQELPESDTGWWNSTDPLIDENGTQQWSEKRQGLSGLQDANMQSDADSNMNYESFGSMQTNNDNNEDVEMMDFEESDLSENVRQPQAREATTATKASTLSSVTTNPEANSRMFPTQRDQRNQNEWLLNSNRPEDQQLLNNRTNRSKASRDPRLMRGPRSAMWKTFGNEPGTTSPSANLFYNLKNASAYSGMDLAKFKRRNKTISMHKPYKSRFRRNPIIATGLYTCLFADTCEWFANDVEINNGYRYILVVVDGLSRQSFVRPLKRKTAEETAAALEDIIKRLDLPGHTFLMVDDGNEFKGAVLPLLEKWQITPHQLRGRHKSSIAERFMHMTENFGNLLFYNRDVRCDDDPYKGYKVLSRAGQFDCGNRVLFEVPDDKFSLKLSECMFRFRLSMPENYVPDNDVHGKLVRKLDIKILDNRIFSSFDDHEHAFFSQAITKLNYSPLAQDCELFPYGRFDSLEADSYELEYIKLARNNKTLAENRKQYGQKRWETHSEAVVFKTGDQPQKYERCFYDYDFRAPITHGLARQPRVLPPGSRPSLEVTLNYISRVLMELSEFQLCRVSEDAVSNMEWPFPTGMKTVGEPMEHKTAEDCDCTAAKYDSGEYTDLEQVYKAGEAKYTDKSLLYQKTKINSGDAEAPWKAHTLKVTTPIISPCPEDDKKKYIWMKHTLDPEDIVDPKNYIMESVFCEPGKSEKPVSTGVKGEGVLPFFYPRMTRKSLSGNLSTYDIEVNTGPLPKMIVLTGMPHSRYEIKSFRQCLTKTTMADPDFKIKQLTVFVNNVPQFRSPWTTATDHYTNFMKHNGRWDNKANALGQDFFVFRDYFWMVPLFFDDREGNTANVTIRIEFETPLEATWDTLIFRIPRNELFLDANRNEATVLEKNASGKKRKSAELKALEEKCTKDTKVDSTTRGVNKGNSKRRKG</sequence>
<evidence type="ECO:0000313" key="3">
    <source>
        <dbReference type="EMBL" id="CAG5104698.1"/>
    </source>
</evidence>
<feature type="domain" description="Integrase catalytic" evidence="2">
    <location>
        <begin position="385"/>
        <end position="556"/>
    </location>
</feature>
<feature type="compositionally biased region" description="Low complexity" evidence="1">
    <location>
        <begin position="262"/>
        <end position="276"/>
    </location>
</feature>
<dbReference type="InterPro" id="IPR036397">
    <property type="entry name" value="RNaseH_sf"/>
</dbReference>
<feature type="compositionally biased region" description="Polar residues" evidence="1">
    <location>
        <begin position="182"/>
        <end position="199"/>
    </location>
</feature>
<dbReference type="PANTHER" id="PTHR46585">
    <property type="entry name" value="INTEGRASE CORE DOMAIN CONTAINING PROTEIN"/>
    <property type="match status" value="1"/>
</dbReference>
<protein>
    <submittedName>
        <fullName evidence="3">Oidioi.mRNA.OKI2018_I69.chr1.g1462.t2.cds</fullName>
    </submittedName>
</protein>